<organism evidence="10 11">
    <name type="scientific">SAR86 cluster bacterium</name>
    <dbReference type="NCBI Taxonomy" id="2030880"/>
    <lineage>
        <taxon>Bacteria</taxon>
        <taxon>Pseudomonadati</taxon>
        <taxon>Pseudomonadota</taxon>
        <taxon>Gammaproteobacteria</taxon>
        <taxon>SAR86 cluster</taxon>
    </lineage>
</organism>
<evidence type="ECO:0000256" key="6">
    <source>
        <dbReference type="ARBA" id="ARBA00022989"/>
    </source>
</evidence>
<reference evidence="10 11" key="1">
    <citation type="submission" date="2019-02" db="EMBL/GenBank/DDBJ databases">
        <title>Prokaryotic population dynamics and viral predation in marine succession experiment using metagenomics: the confinement effect.</title>
        <authorList>
            <person name="Haro-Moreno J.M."/>
            <person name="Rodriguez-Valera F."/>
            <person name="Lopez-Perez M."/>
        </authorList>
    </citation>
    <scope>NUCLEOTIDE SEQUENCE [LARGE SCALE GENOMIC DNA]</scope>
    <source>
        <strain evidence="10">MED-G167</strain>
    </source>
</reference>
<sequence length="393" mass="44050">MLFTDKINIVMHHSSQGMYKKDILAKSINLEVLKTTLGCLLIFFLLIIASRLVGYYEQAAAGSIDPNIIIPVIALRIPDFITLLIPLSFFLGILITISRLYGDNEIYAIFSGGRSLIDIIKFLLPQALFFIVLTAILSLNIAPYTKALSKEMLASKSISEKLQTLKPGELIEVSSGNFIKATRSEEGVLKNVIFISGDINHASLIISDQVLISESPDKSNIVFKDGLAYTDIINTDSQLITKFGEFKYDLDSNTKMKNNESLSKVYDFSDKSQKANFQWNLSIPLTIINLLFLGVFIGKVRPRQGRFAGILPGVFIYMMYISLLITARDSIVSGGAFSSLGLWWVHGLFLLLTLFYISKYLLDFNLNILSSNSTLKKYFLIFLLFILSIWLVI</sequence>
<dbReference type="AlphaFoldDB" id="A0A520M6A9"/>
<dbReference type="PANTHER" id="PTHR33529:SF7">
    <property type="entry name" value="LIPOPOLYSACCHARIDE EXPORT SYSTEM PERMEASE PROTEIN LPTF"/>
    <property type="match status" value="1"/>
</dbReference>
<keyword evidence="6 9" id="KW-1133">Transmembrane helix</keyword>
<keyword evidence="5 9" id="KW-0812">Transmembrane</keyword>
<dbReference type="PANTHER" id="PTHR33529">
    <property type="entry name" value="SLR0882 PROTEIN-RELATED"/>
    <property type="match status" value="1"/>
</dbReference>
<feature type="transmembrane region" description="Helical" evidence="9">
    <location>
        <begin position="374"/>
        <end position="392"/>
    </location>
</feature>
<feature type="transmembrane region" description="Helical" evidence="9">
    <location>
        <begin position="277"/>
        <end position="297"/>
    </location>
</feature>
<accession>A0A520M6A9</accession>
<evidence type="ECO:0000256" key="4">
    <source>
        <dbReference type="ARBA" id="ARBA00022475"/>
    </source>
</evidence>
<comment type="subunit">
    <text evidence="8">Component of the lipopolysaccharide transport and assembly complex. The LptBFG transporter is composed of two ATP-binding proteins (LptB) and two transmembrane proteins (LptF and LptG).</text>
</comment>
<proteinExistence type="inferred from homology"/>
<evidence type="ECO:0000256" key="7">
    <source>
        <dbReference type="ARBA" id="ARBA00023136"/>
    </source>
</evidence>
<keyword evidence="7 9" id="KW-0472">Membrane</keyword>
<comment type="function">
    <text evidence="1">Part of the ABC transporter complex LptBFG involved in the translocation of lipopolysaccharide (LPS) from the inner membrane to the outer membrane.</text>
</comment>
<dbReference type="Proteomes" id="UP000318359">
    <property type="component" value="Unassembled WGS sequence"/>
</dbReference>
<evidence type="ECO:0000256" key="9">
    <source>
        <dbReference type="SAM" id="Phobius"/>
    </source>
</evidence>
<name>A0A520M6A9_9GAMM</name>
<evidence type="ECO:0000256" key="1">
    <source>
        <dbReference type="ARBA" id="ARBA00002265"/>
    </source>
</evidence>
<evidence type="ECO:0000313" key="11">
    <source>
        <dbReference type="Proteomes" id="UP000318359"/>
    </source>
</evidence>
<dbReference type="EMBL" id="SHBM01000039">
    <property type="protein sequence ID" value="RZO16776.1"/>
    <property type="molecule type" value="Genomic_DNA"/>
</dbReference>
<comment type="subcellular location">
    <subcellularLocation>
        <location evidence="2">Cell membrane</location>
        <topology evidence="2">Multi-pass membrane protein</topology>
    </subcellularLocation>
</comment>
<gene>
    <name evidence="10" type="ORF">EVB00_02700</name>
</gene>
<dbReference type="InterPro" id="IPR005495">
    <property type="entry name" value="LptG/LptF_permease"/>
</dbReference>
<dbReference type="GO" id="GO:0043190">
    <property type="term" value="C:ATP-binding cassette (ABC) transporter complex"/>
    <property type="evidence" value="ECO:0007669"/>
    <property type="project" value="TreeGrafter"/>
</dbReference>
<feature type="transmembrane region" description="Helical" evidence="9">
    <location>
        <begin position="80"/>
        <end position="101"/>
    </location>
</feature>
<feature type="transmembrane region" description="Helical" evidence="9">
    <location>
        <begin position="122"/>
        <end position="142"/>
    </location>
</feature>
<comment type="caution">
    <text evidence="10">The sequence shown here is derived from an EMBL/GenBank/DDBJ whole genome shotgun (WGS) entry which is preliminary data.</text>
</comment>
<feature type="transmembrane region" description="Helical" evidence="9">
    <location>
        <begin position="340"/>
        <end position="362"/>
    </location>
</feature>
<evidence type="ECO:0000256" key="3">
    <source>
        <dbReference type="ARBA" id="ARBA00007725"/>
    </source>
</evidence>
<evidence type="ECO:0000313" key="10">
    <source>
        <dbReference type="EMBL" id="RZO16776.1"/>
    </source>
</evidence>
<evidence type="ECO:0000256" key="2">
    <source>
        <dbReference type="ARBA" id="ARBA00004651"/>
    </source>
</evidence>
<feature type="transmembrane region" description="Helical" evidence="9">
    <location>
        <begin position="28"/>
        <end position="49"/>
    </location>
</feature>
<dbReference type="Pfam" id="PF03739">
    <property type="entry name" value="LptF_LptG"/>
    <property type="match status" value="1"/>
</dbReference>
<keyword evidence="4" id="KW-1003">Cell membrane</keyword>
<comment type="similarity">
    <text evidence="3">Belongs to the LptF/LptG family.</text>
</comment>
<evidence type="ECO:0000256" key="8">
    <source>
        <dbReference type="ARBA" id="ARBA00026081"/>
    </source>
</evidence>
<feature type="transmembrane region" description="Helical" evidence="9">
    <location>
        <begin position="309"/>
        <end position="328"/>
    </location>
</feature>
<protein>
    <submittedName>
        <fullName evidence="10">LptF/LptG family permease</fullName>
    </submittedName>
</protein>
<dbReference type="GO" id="GO:0015920">
    <property type="term" value="P:lipopolysaccharide transport"/>
    <property type="evidence" value="ECO:0007669"/>
    <property type="project" value="TreeGrafter"/>
</dbReference>
<evidence type="ECO:0000256" key="5">
    <source>
        <dbReference type="ARBA" id="ARBA00022692"/>
    </source>
</evidence>